<dbReference type="RefSeq" id="XP_007410171.1">
    <property type="nucleotide sequence ID" value="XM_007410109.1"/>
</dbReference>
<proteinExistence type="predicted"/>
<dbReference type="Proteomes" id="UP000001072">
    <property type="component" value="Unassembled WGS sequence"/>
</dbReference>
<evidence type="ECO:0000313" key="2">
    <source>
        <dbReference type="EMBL" id="EGG06731.1"/>
    </source>
</evidence>
<feature type="compositionally biased region" description="Low complexity" evidence="1">
    <location>
        <begin position="127"/>
        <end position="148"/>
    </location>
</feature>
<dbReference type="HOGENOM" id="CLU_676304_0_0_1"/>
<feature type="region of interest" description="Disordered" evidence="1">
    <location>
        <begin position="349"/>
        <end position="382"/>
    </location>
</feature>
<accession>F4RLL1</accession>
<feature type="compositionally biased region" description="Basic and acidic residues" evidence="1">
    <location>
        <begin position="112"/>
        <end position="126"/>
    </location>
</feature>
<organism evidence="3">
    <name type="scientific">Melampsora larici-populina (strain 98AG31 / pathotype 3-4-7)</name>
    <name type="common">Poplar leaf rust fungus</name>
    <dbReference type="NCBI Taxonomy" id="747676"/>
    <lineage>
        <taxon>Eukaryota</taxon>
        <taxon>Fungi</taxon>
        <taxon>Dikarya</taxon>
        <taxon>Basidiomycota</taxon>
        <taxon>Pucciniomycotina</taxon>
        <taxon>Pucciniomycetes</taxon>
        <taxon>Pucciniales</taxon>
        <taxon>Melampsoraceae</taxon>
        <taxon>Melampsora</taxon>
    </lineage>
</organism>
<gene>
    <name evidence="2" type="ORF">MELLADRAFT_106466</name>
</gene>
<keyword evidence="3" id="KW-1185">Reference proteome</keyword>
<dbReference type="GeneID" id="18922897"/>
<dbReference type="KEGG" id="mlr:MELLADRAFT_106466"/>
<dbReference type="VEuPathDB" id="FungiDB:MELLADRAFT_106466"/>
<protein>
    <submittedName>
        <fullName evidence="2">Uncharacterized protein</fullName>
    </submittedName>
</protein>
<feature type="compositionally biased region" description="Basic and acidic residues" evidence="1">
    <location>
        <begin position="94"/>
        <end position="103"/>
    </location>
</feature>
<sequence length="407" mass="44505">MSTAELRAIRAARRVRGKVPAEDAQPGLAAPANPARSVQPASIDGQELGQDGLAEGAEEDRNTAEREEEEDDQGGQVNEAIDLIGAESDSQDSQEERHTNDGRYEEDEDEGGEGRGEEQDEPDHPSDSTSDSSDSSSDSSETSSTSSEEGSDKDSSDSNSSSSDREAKAKRVKKLKAKLKKAKAKVSKKKDKSKKERTTKKKRDKSDKLTEHIPLTVLFQPFVNKDRDESQKKKKGSAVKGGGTLVPNLVQQAKDRSARFHESNFGDSNPYALGGKLQFKDPETGERLYQANQTGMQVNPQFGDINTLKQRRTPRDYGVPFNSQMTTNHLGMRPIIRMPMAHNPALPQRPATAPIVRGNQSFRGGSGGNQGRGGPSRPRHAGHSLLYTFTTVVPIVTCPTNFLEYER</sequence>
<feature type="compositionally biased region" description="Gly residues" evidence="1">
    <location>
        <begin position="364"/>
        <end position="374"/>
    </location>
</feature>
<name>F4RLL1_MELLP</name>
<dbReference type="AlphaFoldDB" id="F4RLL1"/>
<feature type="region of interest" description="Disordered" evidence="1">
    <location>
        <begin position="1"/>
        <end position="246"/>
    </location>
</feature>
<dbReference type="InParanoid" id="F4RLL1"/>
<reference evidence="3" key="1">
    <citation type="journal article" date="2011" name="Proc. Natl. Acad. Sci. U.S.A.">
        <title>Obligate biotrophy features unraveled by the genomic analysis of rust fungi.</title>
        <authorList>
            <person name="Duplessis S."/>
            <person name="Cuomo C.A."/>
            <person name="Lin Y.-C."/>
            <person name="Aerts A."/>
            <person name="Tisserant E."/>
            <person name="Veneault-Fourrey C."/>
            <person name="Joly D.L."/>
            <person name="Hacquard S."/>
            <person name="Amselem J."/>
            <person name="Cantarel B.L."/>
            <person name="Chiu R."/>
            <person name="Coutinho P.M."/>
            <person name="Feau N."/>
            <person name="Field M."/>
            <person name="Frey P."/>
            <person name="Gelhaye E."/>
            <person name="Goldberg J."/>
            <person name="Grabherr M.G."/>
            <person name="Kodira C.D."/>
            <person name="Kohler A."/>
            <person name="Kuees U."/>
            <person name="Lindquist E.A."/>
            <person name="Lucas S.M."/>
            <person name="Mago R."/>
            <person name="Mauceli E."/>
            <person name="Morin E."/>
            <person name="Murat C."/>
            <person name="Pangilinan J.L."/>
            <person name="Park R."/>
            <person name="Pearson M."/>
            <person name="Quesneville H."/>
            <person name="Rouhier N."/>
            <person name="Sakthikumar S."/>
            <person name="Salamov A.A."/>
            <person name="Schmutz J."/>
            <person name="Selles B."/>
            <person name="Shapiro H."/>
            <person name="Tanguay P."/>
            <person name="Tuskan G.A."/>
            <person name="Henrissat B."/>
            <person name="Van de Peer Y."/>
            <person name="Rouze P."/>
            <person name="Ellis J.G."/>
            <person name="Dodds P.N."/>
            <person name="Schein J.E."/>
            <person name="Zhong S."/>
            <person name="Hamelin R.C."/>
            <person name="Grigoriev I.V."/>
            <person name="Szabo L.J."/>
            <person name="Martin F."/>
        </authorList>
    </citation>
    <scope>NUCLEOTIDE SEQUENCE [LARGE SCALE GENOMIC DNA]</scope>
    <source>
        <strain evidence="3">98AG31 / pathotype 3-4-7</strain>
    </source>
</reference>
<evidence type="ECO:0000256" key="1">
    <source>
        <dbReference type="SAM" id="MobiDB-lite"/>
    </source>
</evidence>
<evidence type="ECO:0000313" key="3">
    <source>
        <dbReference type="Proteomes" id="UP000001072"/>
    </source>
</evidence>
<dbReference type="EMBL" id="GL883107">
    <property type="protein sequence ID" value="EGG06731.1"/>
    <property type="molecule type" value="Genomic_DNA"/>
</dbReference>
<feature type="compositionally biased region" description="Basic residues" evidence="1">
    <location>
        <begin position="170"/>
        <end position="203"/>
    </location>
</feature>